<dbReference type="Proteomes" id="UP000243180">
    <property type="component" value="Chromosome"/>
</dbReference>
<proteinExistence type="predicted"/>
<dbReference type="GO" id="GO:0016020">
    <property type="term" value="C:membrane"/>
    <property type="evidence" value="ECO:0007669"/>
    <property type="project" value="UniProtKB-SubCell"/>
</dbReference>
<keyword evidence="4" id="KW-0808">Transferase</keyword>
<keyword evidence="8" id="KW-0833">Ubl conjugation pathway</keyword>
<evidence type="ECO:0000256" key="9">
    <source>
        <dbReference type="ARBA" id="ARBA00022833"/>
    </source>
</evidence>
<evidence type="ECO:0000256" key="11">
    <source>
        <dbReference type="ARBA" id="ARBA00023136"/>
    </source>
</evidence>
<evidence type="ECO:0000313" key="14">
    <source>
        <dbReference type="EMBL" id="BAV33027.1"/>
    </source>
</evidence>
<evidence type="ECO:0000256" key="4">
    <source>
        <dbReference type="ARBA" id="ARBA00022679"/>
    </source>
</evidence>
<dbReference type="InterPro" id="IPR022170">
    <property type="entry name" value="MUL1-like"/>
</dbReference>
<sequence>MSSSGPLAQWLAGLASNIHHSDPAMVGIAVVVLAGGCAFCSWCTWRNVSHIRLIEDTPTAKIRSAPQGYVELEGTGKLMDGPPIIAKLTGLPCVWFRYKIEQQVKTNYKGHTQTRWEVVEKGESAETFWLQDDTGRVVIDPEGADVTSRHKDSWRSSSMLGGPLHRPAGVSSFFTSNIGSGSYRLTEERINSGERLYALGLLKSVSSYTSQPTVDEDVRALLKDWKQDQPTLLQRFDLNKDGKIDEIEWRLARAQARRETMKNRQEQVIHSADGLSVLGPTRDGSRPYILSAFTQAELTKRYKLWAVLYAGACFLLGLAAVWVFNAKFV</sequence>
<evidence type="ECO:0000256" key="12">
    <source>
        <dbReference type="SAM" id="Phobius"/>
    </source>
</evidence>
<dbReference type="RefSeq" id="WP_096359929.1">
    <property type="nucleotide sequence ID" value="NZ_AP014879.1"/>
</dbReference>
<dbReference type="GO" id="GO:0016567">
    <property type="term" value="P:protein ubiquitination"/>
    <property type="evidence" value="ECO:0007669"/>
    <property type="project" value="InterPro"/>
</dbReference>
<feature type="domain" description="E3 Ubiquitin ligase MUL1-like" evidence="13">
    <location>
        <begin position="102"/>
        <end position="204"/>
    </location>
</feature>
<evidence type="ECO:0000256" key="6">
    <source>
        <dbReference type="ARBA" id="ARBA00022723"/>
    </source>
</evidence>
<dbReference type="Pfam" id="PF12483">
    <property type="entry name" value="GIDE"/>
    <property type="match status" value="1"/>
</dbReference>
<keyword evidence="6" id="KW-0479">Metal-binding</keyword>
<evidence type="ECO:0000256" key="2">
    <source>
        <dbReference type="ARBA" id="ARBA00004141"/>
    </source>
</evidence>
<evidence type="ECO:0000256" key="1">
    <source>
        <dbReference type="ARBA" id="ARBA00000900"/>
    </source>
</evidence>
<comment type="catalytic activity">
    <reaction evidence="1">
        <text>S-ubiquitinyl-[E2 ubiquitin-conjugating enzyme]-L-cysteine + [acceptor protein]-L-lysine = [E2 ubiquitin-conjugating enzyme]-L-cysteine + N(6)-ubiquitinyl-[acceptor protein]-L-lysine.</text>
        <dbReference type="EC" id="2.3.2.27"/>
    </reaction>
</comment>
<evidence type="ECO:0000259" key="13">
    <source>
        <dbReference type="Pfam" id="PF12483"/>
    </source>
</evidence>
<keyword evidence="7" id="KW-0863">Zinc-finger</keyword>
<evidence type="ECO:0000256" key="7">
    <source>
        <dbReference type="ARBA" id="ARBA00022771"/>
    </source>
</evidence>
<keyword evidence="15" id="KW-1185">Reference proteome</keyword>
<organism evidence="14 15">
    <name type="scientific">Sulfuricaulis limicola</name>
    <dbReference type="NCBI Taxonomy" id="1620215"/>
    <lineage>
        <taxon>Bacteria</taxon>
        <taxon>Pseudomonadati</taxon>
        <taxon>Pseudomonadota</taxon>
        <taxon>Gammaproteobacteria</taxon>
        <taxon>Acidiferrobacterales</taxon>
        <taxon>Acidiferrobacteraceae</taxon>
        <taxon>Sulfuricaulis</taxon>
    </lineage>
</organism>
<evidence type="ECO:0000256" key="3">
    <source>
        <dbReference type="ARBA" id="ARBA00012483"/>
    </source>
</evidence>
<comment type="subcellular location">
    <subcellularLocation>
        <location evidence="2">Membrane</location>
        <topology evidence="2">Multi-pass membrane protein</topology>
    </subcellularLocation>
</comment>
<dbReference type="InterPro" id="IPR018247">
    <property type="entry name" value="EF_Hand_1_Ca_BS"/>
</dbReference>
<keyword evidence="5 12" id="KW-0812">Transmembrane</keyword>
<feature type="transmembrane region" description="Helical" evidence="12">
    <location>
        <begin position="304"/>
        <end position="324"/>
    </location>
</feature>
<evidence type="ECO:0000256" key="10">
    <source>
        <dbReference type="ARBA" id="ARBA00022989"/>
    </source>
</evidence>
<dbReference type="OrthoDB" id="7013907at2"/>
<dbReference type="EMBL" id="AP014879">
    <property type="protein sequence ID" value="BAV33027.1"/>
    <property type="molecule type" value="Genomic_DNA"/>
</dbReference>
<keyword evidence="10 12" id="KW-1133">Transmembrane helix</keyword>
<evidence type="ECO:0000313" key="15">
    <source>
        <dbReference type="Proteomes" id="UP000243180"/>
    </source>
</evidence>
<keyword evidence="9" id="KW-0862">Zinc</keyword>
<dbReference type="GO" id="GO:0061630">
    <property type="term" value="F:ubiquitin protein ligase activity"/>
    <property type="evidence" value="ECO:0007669"/>
    <property type="project" value="UniProtKB-EC"/>
</dbReference>
<dbReference type="PROSITE" id="PS00018">
    <property type="entry name" value="EF_HAND_1"/>
    <property type="match status" value="1"/>
</dbReference>
<evidence type="ECO:0000256" key="8">
    <source>
        <dbReference type="ARBA" id="ARBA00022786"/>
    </source>
</evidence>
<dbReference type="KEGG" id="slim:SCL_0705"/>
<accession>A0A1B4XDZ4</accession>
<reference evidence="14 15" key="1">
    <citation type="submission" date="2015-05" db="EMBL/GenBank/DDBJ databases">
        <title>Complete genome sequence of a sulfur-oxidizing gammaproteobacterium strain HA5.</title>
        <authorList>
            <person name="Miura A."/>
            <person name="Kojima H."/>
            <person name="Fukui M."/>
        </authorList>
    </citation>
    <scope>NUCLEOTIDE SEQUENCE [LARGE SCALE GENOMIC DNA]</scope>
    <source>
        <strain evidence="14 15">HA5</strain>
    </source>
</reference>
<dbReference type="InParanoid" id="A0A1B4XDZ4"/>
<keyword evidence="11 12" id="KW-0472">Membrane</keyword>
<dbReference type="AlphaFoldDB" id="A0A1B4XDZ4"/>
<protein>
    <recommendedName>
        <fullName evidence="3">RING-type E3 ubiquitin transferase</fullName>
        <ecNumber evidence="3">2.3.2.27</ecNumber>
    </recommendedName>
</protein>
<dbReference type="GO" id="GO:0008270">
    <property type="term" value="F:zinc ion binding"/>
    <property type="evidence" value="ECO:0007669"/>
    <property type="project" value="UniProtKB-KW"/>
</dbReference>
<gene>
    <name evidence="14" type="ORF">SCL_0705</name>
</gene>
<name>A0A1B4XDZ4_9GAMM</name>
<dbReference type="EC" id="2.3.2.27" evidence="3"/>
<feature type="transmembrane region" description="Helical" evidence="12">
    <location>
        <begin position="24"/>
        <end position="45"/>
    </location>
</feature>
<evidence type="ECO:0000256" key="5">
    <source>
        <dbReference type="ARBA" id="ARBA00022692"/>
    </source>
</evidence>